<evidence type="ECO:0000313" key="3">
    <source>
        <dbReference type="Proteomes" id="UP001279734"/>
    </source>
</evidence>
<reference evidence="2" key="1">
    <citation type="submission" date="2023-05" db="EMBL/GenBank/DDBJ databases">
        <title>Nepenthes gracilis genome sequencing.</title>
        <authorList>
            <person name="Fukushima K."/>
        </authorList>
    </citation>
    <scope>NUCLEOTIDE SEQUENCE</scope>
    <source>
        <strain evidence="2">SING2019-196</strain>
    </source>
</reference>
<keyword evidence="3" id="KW-1185">Reference proteome</keyword>
<accession>A0AAD3T2K4</accession>
<dbReference type="EMBL" id="BSYO01000022">
    <property type="protein sequence ID" value="GMH20867.1"/>
    <property type="molecule type" value="Genomic_DNA"/>
</dbReference>
<organism evidence="2 3">
    <name type="scientific">Nepenthes gracilis</name>
    <name type="common">Slender pitcher plant</name>
    <dbReference type="NCBI Taxonomy" id="150966"/>
    <lineage>
        <taxon>Eukaryota</taxon>
        <taxon>Viridiplantae</taxon>
        <taxon>Streptophyta</taxon>
        <taxon>Embryophyta</taxon>
        <taxon>Tracheophyta</taxon>
        <taxon>Spermatophyta</taxon>
        <taxon>Magnoliopsida</taxon>
        <taxon>eudicotyledons</taxon>
        <taxon>Gunneridae</taxon>
        <taxon>Pentapetalae</taxon>
        <taxon>Caryophyllales</taxon>
        <taxon>Nepenthaceae</taxon>
        <taxon>Nepenthes</taxon>
    </lineage>
</organism>
<protein>
    <submittedName>
        <fullName evidence="2">Uncharacterized protein</fullName>
    </submittedName>
</protein>
<proteinExistence type="predicted"/>
<evidence type="ECO:0000256" key="1">
    <source>
        <dbReference type="SAM" id="MobiDB-lite"/>
    </source>
</evidence>
<evidence type="ECO:0000313" key="2">
    <source>
        <dbReference type="EMBL" id="GMH20867.1"/>
    </source>
</evidence>
<name>A0AAD3T2K4_NEPGR</name>
<dbReference type="Proteomes" id="UP001279734">
    <property type="component" value="Unassembled WGS sequence"/>
</dbReference>
<dbReference type="AlphaFoldDB" id="A0AAD3T2K4"/>
<feature type="region of interest" description="Disordered" evidence="1">
    <location>
        <begin position="77"/>
        <end position="103"/>
    </location>
</feature>
<gene>
    <name evidence="2" type="ORF">Nepgr_022709</name>
</gene>
<sequence length="151" mass="17178">MRSRIRANRPIDNDPVWRTVMLGQEEDKWAHLLLKYGSMGPHTNCYLAVRVSHGKRERVRLNMIRCVGQNTCVAVTHSRSNRSTSPTNRDPGAFINGPDSSLENQRTRFQSGALDHDNEEGGSPCDLSPLPPSMLSLWIWHGMSLRTEYNY</sequence>
<comment type="caution">
    <text evidence="2">The sequence shown here is derived from an EMBL/GenBank/DDBJ whole genome shotgun (WGS) entry which is preliminary data.</text>
</comment>